<organism evidence="1 2">
    <name type="scientific">Leucocoprinus birnbaumii</name>
    <dbReference type="NCBI Taxonomy" id="56174"/>
    <lineage>
        <taxon>Eukaryota</taxon>
        <taxon>Fungi</taxon>
        <taxon>Dikarya</taxon>
        <taxon>Basidiomycota</taxon>
        <taxon>Agaricomycotina</taxon>
        <taxon>Agaricomycetes</taxon>
        <taxon>Agaricomycetidae</taxon>
        <taxon>Agaricales</taxon>
        <taxon>Agaricineae</taxon>
        <taxon>Agaricaceae</taxon>
        <taxon>Leucocoprinus</taxon>
    </lineage>
</organism>
<dbReference type="EMBL" id="JANIEX010001783">
    <property type="protein sequence ID" value="KAJ3554478.1"/>
    <property type="molecule type" value="Genomic_DNA"/>
</dbReference>
<comment type="caution">
    <text evidence="1">The sequence shown here is derived from an EMBL/GenBank/DDBJ whole genome shotgun (WGS) entry which is preliminary data.</text>
</comment>
<gene>
    <name evidence="1" type="ORF">NP233_g12414</name>
</gene>
<keyword evidence="2" id="KW-1185">Reference proteome</keyword>
<reference evidence="1" key="1">
    <citation type="submission" date="2022-07" db="EMBL/GenBank/DDBJ databases">
        <title>Genome Sequence of Leucocoprinus birnbaumii.</title>
        <authorList>
            <person name="Buettner E."/>
        </authorList>
    </citation>
    <scope>NUCLEOTIDE SEQUENCE</scope>
    <source>
        <strain evidence="1">VT141</strain>
    </source>
</reference>
<evidence type="ECO:0000313" key="2">
    <source>
        <dbReference type="Proteomes" id="UP001213000"/>
    </source>
</evidence>
<proteinExistence type="predicted"/>
<name>A0AAD5VEP5_9AGAR</name>
<dbReference type="AlphaFoldDB" id="A0AAD5VEP5"/>
<protein>
    <submittedName>
        <fullName evidence="1">Uncharacterized protein</fullName>
    </submittedName>
</protein>
<evidence type="ECO:0000313" key="1">
    <source>
        <dbReference type="EMBL" id="KAJ3554478.1"/>
    </source>
</evidence>
<sequence>MLISNGYSSKYDFVASPSYSHSSNKCSASQYFNTSCVTPNLVQCLVFNTYADHPSLGFDISNASLGKALLPVALTNPALTTPLEASSYFWLSCYPPHSSTKARKATRSIKPVYYYVVSQHRGVDTRQAHRNVASRLLRMGRMNIMPNDRNIAHVNIFLSWPSTRSLSALLPPPPSGIQTDKAAIWNSSPATGVLLACDTRRILEE</sequence>
<dbReference type="Proteomes" id="UP001213000">
    <property type="component" value="Unassembled WGS sequence"/>
</dbReference>
<accession>A0AAD5VEP5</accession>